<keyword evidence="6" id="KW-1015">Disulfide bond</keyword>
<evidence type="ECO:0000256" key="1">
    <source>
        <dbReference type="ARBA" id="ARBA00004613"/>
    </source>
</evidence>
<evidence type="ECO:0000256" key="2">
    <source>
        <dbReference type="ARBA" id="ARBA00010472"/>
    </source>
</evidence>
<evidence type="ECO:0000259" key="8">
    <source>
        <dbReference type="Pfam" id="PF00720"/>
    </source>
</evidence>
<feature type="signal peptide" evidence="7">
    <location>
        <begin position="1"/>
        <end position="27"/>
    </location>
</feature>
<comment type="similarity">
    <text evidence="2">Belongs to the protease inhibitor I16 (SSI) family.</text>
</comment>
<organism evidence="9 10">
    <name type="scientific">Saccharothrix hoggarensis</name>
    <dbReference type="NCBI Taxonomy" id="913853"/>
    <lineage>
        <taxon>Bacteria</taxon>
        <taxon>Bacillati</taxon>
        <taxon>Actinomycetota</taxon>
        <taxon>Actinomycetes</taxon>
        <taxon>Pseudonocardiales</taxon>
        <taxon>Pseudonocardiaceae</taxon>
        <taxon>Saccharothrix</taxon>
    </lineage>
</organism>
<evidence type="ECO:0000256" key="7">
    <source>
        <dbReference type="SAM" id="SignalP"/>
    </source>
</evidence>
<dbReference type="RefSeq" id="WP_380721612.1">
    <property type="nucleotide sequence ID" value="NZ_JBHTLK010000023.1"/>
</dbReference>
<proteinExistence type="inferred from homology"/>
<keyword evidence="4" id="KW-0646">Protease inhibitor</keyword>
<gene>
    <name evidence="9" type="ORF">ACFQ3T_07475</name>
</gene>
<keyword evidence="5" id="KW-0722">Serine protease inhibitor</keyword>
<feature type="chain" id="PRO_5045497431" evidence="7">
    <location>
        <begin position="28"/>
        <end position="136"/>
    </location>
</feature>
<evidence type="ECO:0000256" key="5">
    <source>
        <dbReference type="ARBA" id="ARBA00022900"/>
    </source>
</evidence>
<dbReference type="InterPro" id="IPR036819">
    <property type="entry name" value="Subtilisin_inhibitor-like_sf"/>
</dbReference>
<dbReference type="Gene3D" id="3.30.350.10">
    <property type="entry name" value="Subtilisin inhibitor-like"/>
    <property type="match status" value="1"/>
</dbReference>
<evidence type="ECO:0000256" key="4">
    <source>
        <dbReference type="ARBA" id="ARBA00022690"/>
    </source>
</evidence>
<keyword evidence="10" id="KW-1185">Reference proteome</keyword>
<dbReference type="Pfam" id="PF00720">
    <property type="entry name" value="SSI"/>
    <property type="match status" value="1"/>
</dbReference>
<comment type="caution">
    <text evidence="9">The sequence shown here is derived from an EMBL/GenBank/DDBJ whole genome shotgun (WGS) entry which is preliminary data.</text>
</comment>
<keyword evidence="3" id="KW-0964">Secreted</keyword>
<protein>
    <submittedName>
        <fullName evidence="9">SSI family serine proteinase inhibitor</fullName>
    </submittedName>
</protein>
<accession>A0ABW3QQU8</accession>
<reference evidence="10" key="1">
    <citation type="journal article" date="2019" name="Int. J. Syst. Evol. Microbiol.">
        <title>The Global Catalogue of Microorganisms (GCM) 10K type strain sequencing project: providing services to taxonomists for standard genome sequencing and annotation.</title>
        <authorList>
            <consortium name="The Broad Institute Genomics Platform"/>
            <consortium name="The Broad Institute Genome Sequencing Center for Infectious Disease"/>
            <person name="Wu L."/>
            <person name="Ma J."/>
        </authorList>
    </citation>
    <scope>NUCLEOTIDE SEQUENCE [LARGE SCALE GENOMIC DNA]</scope>
    <source>
        <strain evidence="10">CCUG 60214</strain>
    </source>
</reference>
<name>A0ABW3QQU8_9PSEU</name>
<dbReference type="EMBL" id="JBHTLK010000023">
    <property type="protein sequence ID" value="MFD1146960.1"/>
    <property type="molecule type" value="Genomic_DNA"/>
</dbReference>
<feature type="domain" description="Subtilisin inhibitor" evidence="8">
    <location>
        <begin position="37"/>
        <end position="122"/>
    </location>
</feature>
<evidence type="ECO:0000313" key="9">
    <source>
        <dbReference type="EMBL" id="MFD1146960.1"/>
    </source>
</evidence>
<sequence length="136" mass="13572">MSRVLLAAVATTVAALASAFVVPSASAATAPEALLFLGVTYSDADPAGPRTVHGFLTCAPEGGLHRDPVAACAELAAAGGNVGATDVENPGVACPMIYAPVTVRAFGWYAGAPISHTTTYGNSCVFAASTGPVWHI</sequence>
<dbReference type="InterPro" id="IPR023549">
    <property type="entry name" value="Subtilisin_inhibitor"/>
</dbReference>
<dbReference type="SUPFAM" id="SSF55399">
    <property type="entry name" value="Subtilisin inhibitor"/>
    <property type="match status" value="1"/>
</dbReference>
<keyword evidence="7" id="KW-0732">Signal</keyword>
<dbReference type="Proteomes" id="UP001597168">
    <property type="component" value="Unassembled WGS sequence"/>
</dbReference>
<evidence type="ECO:0000256" key="3">
    <source>
        <dbReference type="ARBA" id="ARBA00022525"/>
    </source>
</evidence>
<evidence type="ECO:0000256" key="6">
    <source>
        <dbReference type="ARBA" id="ARBA00023157"/>
    </source>
</evidence>
<comment type="subcellular location">
    <subcellularLocation>
        <location evidence="1">Secreted</location>
    </subcellularLocation>
</comment>
<evidence type="ECO:0000313" key="10">
    <source>
        <dbReference type="Proteomes" id="UP001597168"/>
    </source>
</evidence>